<name>A0A064CMQ8_9MYCO</name>
<evidence type="ECO:0000313" key="2">
    <source>
        <dbReference type="EMBL" id="KDF00962.1"/>
    </source>
</evidence>
<dbReference type="InterPro" id="IPR035965">
    <property type="entry name" value="PAS-like_dom_sf"/>
</dbReference>
<proteinExistence type="predicted"/>
<accession>A0A064CMQ8</accession>
<gene>
    <name evidence="2" type="ORF">Y900_018990</name>
</gene>
<dbReference type="SUPFAM" id="SSF55785">
    <property type="entry name" value="PYP-like sensor domain (PAS domain)"/>
    <property type="match status" value="1"/>
</dbReference>
<dbReference type="PROSITE" id="PS50112">
    <property type="entry name" value="PAS"/>
    <property type="match status" value="1"/>
</dbReference>
<dbReference type="Gene3D" id="3.30.450.20">
    <property type="entry name" value="PAS domain"/>
    <property type="match status" value="1"/>
</dbReference>
<organism evidence="2 3">
    <name type="scientific">Mycolicibacterium aromaticivorans JS19b1 = JCM 16368</name>
    <dbReference type="NCBI Taxonomy" id="1440774"/>
    <lineage>
        <taxon>Bacteria</taxon>
        <taxon>Bacillati</taxon>
        <taxon>Actinomycetota</taxon>
        <taxon>Actinomycetes</taxon>
        <taxon>Mycobacteriales</taxon>
        <taxon>Mycobacteriaceae</taxon>
        <taxon>Mycolicibacterium</taxon>
    </lineage>
</organism>
<protein>
    <recommendedName>
        <fullName evidence="1">PAS domain-containing protein</fullName>
    </recommendedName>
</protein>
<dbReference type="OrthoDB" id="9789238at2"/>
<dbReference type="InterPro" id="IPR000014">
    <property type="entry name" value="PAS"/>
</dbReference>
<sequence length="77" mass="7954">MERGAQVSVEALAAEAGFAALPRETGIVVQNADGEIIAASPVAQEILGLSSDQMLGRTSQDPRWAAVDEGGRFLEGA</sequence>
<dbReference type="AlphaFoldDB" id="A0A064CMQ8"/>
<comment type="caution">
    <text evidence="2">The sequence shown here is derived from an EMBL/GenBank/DDBJ whole genome shotgun (WGS) entry which is preliminary data.</text>
</comment>
<dbReference type="RefSeq" id="WP_036343716.1">
    <property type="nucleotide sequence ID" value="NZ_JALN02000001.1"/>
</dbReference>
<dbReference type="EMBL" id="JALN02000001">
    <property type="protein sequence ID" value="KDF00962.1"/>
    <property type="molecule type" value="Genomic_DNA"/>
</dbReference>
<reference evidence="2" key="1">
    <citation type="submission" date="2014-05" db="EMBL/GenBank/DDBJ databases">
        <title>Genome sequence of Mycobacterium aromaticivorans strain JS19b1T (= DSM 45407T).</title>
        <authorList>
            <person name="Kwak Y."/>
            <person name="Park G.-S."/>
            <person name="Li Q.X."/>
            <person name="Lee S.-E."/>
            <person name="Shin J.-H."/>
        </authorList>
    </citation>
    <scope>NUCLEOTIDE SEQUENCE [LARGE SCALE GENOMIC DNA]</scope>
    <source>
        <strain evidence="2">JS19b1</strain>
    </source>
</reference>
<dbReference type="CDD" id="cd00130">
    <property type="entry name" value="PAS"/>
    <property type="match status" value="1"/>
</dbReference>
<keyword evidence="3" id="KW-1185">Reference proteome</keyword>
<evidence type="ECO:0000259" key="1">
    <source>
        <dbReference type="PROSITE" id="PS50112"/>
    </source>
</evidence>
<feature type="domain" description="PAS" evidence="1">
    <location>
        <begin position="27"/>
        <end position="58"/>
    </location>
</feature>
<evidence type="ECO:0000313" key="3">
    <source>
        <dbReference type="Proteomes" id="UP000022835"/>
    </source>
</evidence>
<dbReference type="NCBIfam" id="TIGR00229">
    <property type="entry name" value="sensory_box"/>
    <property type="match status" value="1"/>
</dbReference>
<dbReference type="eggNOG" id="COG5000">
    <property type="taxonomic scope" value="Bacteria"/>
</dbReference>
<dbReference type="STRING" id="1440774.Y900_018990"/>
<dbReference type="Proteomes" id="UP000022835">
    <property type="component" value="Unassembled WGS sequence"/>
</dbReference>